<dbReference type="InterPro" id="IPR036412">
    <property type="entry name" value="HAD-like_sf"/>
</dbReference>
<keyword evidence="2" id="KW-0378">Hydrolase</keyword>
<organism evidence="2 3">
    <name type="scientific">Mesomycoplasma lagogenitalium</name>
    <dbReference type="NCBI Taxonomy" id="171286"/>
    <lineage>
        <taxon>Bacteria</taxon>
        <taxon>Bacillati</taxon>
        <taxon>Mycoplasmatota</taxon>
        <taxon>Mycoplasmoidales</taxon>
        <taxon>Metamycoplasmataceae</taxon>
        <taxon>Mesomycoplasma</taxon>
    </lineage>
</organism>
<evidence type="ECO:0000256" key="1">
    <source>
        <dbReference type="ARBA" id="ARBA00001946"/>
    </source>
</evidence>
<dbReference type="PANTHER" id="PTHR10000:SF8">
    <property type="entry name" value="HAD SUPERFAMILY HYDROLASE-LIKE, TYPE 3"/>
    <property type="match status" value="1"/>
</dbReference>
<dbReference type="Gene3D" id="3.40.50.1000">
    <property type="entry name" value="HAD superfamily/HAD-like"/>
    <property type="match status" value="1"/>
</dbReference>
<dbReference type="PANTHER" id="PTHR10000">
    <property type="entry name" value="PHOSPHOSERINE PHOSPHATASE"/>
    <property type="match status" value="1"/>
</dbReference>
<name>A0ABY8LVK9_9BACT</name>
<reference evidence="2" key="1">
    <citation type="submission" date="2023-04" db="EMBL/GenBank/DDBJ databases">
        <title>Completed genome of Mycoplasma lagogenitalium type strain 12MS.</title>
        <authorList>
            <person name="Spergser J."/>
        </authorList>
    </citation>
    <scope>NUCLEOTIDE SEQUENCE</scope>
    <source>
        <strain evidence="2">12MS</strain>
    </source>
</reference>
<dbReference type="Pfam" id="PF08282">
    <property type="entry name" value="Hydrolase_3"/>
    <property type="match status" value="1"/>
</dbReference>
<dbReference type="Proteomes" id="UP001179842">
    <property type="component" value="Chromosome"/>
</dbReference>
<evidence type="ECO:0000313" key="3">
    <source>
        <dbReference type="Proteomes" id="UP001179842"/>
    </source>
</evidence>
<dbReference type="Gene3D" id="3.30.1240.10">
    <property type="match status" value="1"/>
</dbReference>
<dbReference type="EMBL" id="CP122979">
    <property type="protein sequence ID" value="WGI36296.1"/>
    <property type="molecule type" value="Genomic_DNA"/>
</dbReference>
<accession>A0ABY8LVK9</accession>
<comment type="cofactor">
    <cofactor evidence="1">
        <name>Mg(2+)</name>
        <dbReference type="ChEBI" id="CHEBI:18420"/>
    </cofactor>
</comment>
<dbReference type="InterPro" id="IPR006379">
    <property type="entry name" value="HAD-SF_hydro_IIB"/>
</dbReference>
<evidence type="ECO:0000313" key="2">
    <source>
        <dbReference type="EMBL" id="WGI36296.1"/>
    </source>
</evidence>
<gene>
    <name evidence="2" type="ORF">QEG99_02340</name>
</gene>
<sequence length="272" mass="31793">MIKKMICYSDVDGTIYGRDFTVSEELKKDILNFQKNNGEFVISTGNPAFARHRKLAADLNVRYLITSNGSAILDTKEDKFIYINRFPIDIQNKIILAAQKYKSHINYWTDYRFFTANVKKEFDYCYDYSLFTRDMVELNDKPHPNVVKMEVFDTEENIKNIYLEIKDLDINIVYMRKQHIEITMKKSSKGQAARWLSENVFNEKIENAMTIGDSPNDWTMLEISDFSYAMENSGDDTKKIAKFHTSTYNQNGVGLALRDYMDRVKSKNNSNK</sequence>
<dbReference type="SUPFAM" id="SSF56784">
    <property type="entry name" value="HAD-like"/>
    <property type="match status" value="1"/>
</dbReference>
<dbReference type="RefSeq" id="WP_280101597.1">
    <property type="nucleotide sequence ID" value="NZ_CP122979.1"/>
</dbReference>
<dbReference type="GO" id="GO:0016787">
    <property type="term" value="F:hydrolase activity"/>
    <property type="evidence" value="ECO:0007669"/>
    <property type="project" value="UniProtKB-KW"/>
</dbReference>
<proteinExistence type="predicted"/>
<keyword evidence="3" id="KW-1185">Reference proteome</keyword>
<protein>
    <submittedName>
        <fullName evidence="2">HAD-IIB family hydrolase</fullName>
    </submittedName>
</protein>
<dbReference type="InterPro" id="IPR023214">
    <property type="entry name" value="HAD_sf"/>
</dbReference>
<dbReference type="NCBIfam" id="TIGR01484">
    <property type="entry name" value="HAD-SF-IIB"/>
    <property type="match status" value="1"/>
</dbReference>